<dbReference type="GeneID" id="27324843"/>
<sequence>MSSISMPFLLTVPLEIRRQVYRQMLYLSLHDHQNLLLVCHQIYEEAKESFFERPLIVQSQEELIRFVQSHTDVFLSQMTNLYLRLQEVNREIMYPYLARAIQGISTPSDEHPYVVETNRILAALFRLPNVCRLRVAGPQDSTMSLPSGLLTTSVLR</sequence>
<gene>
    <name evidence="1" type="ORF">PV10_06998</name>
</gene>
<evidence type="ECO:0000313" key="1">
    <source>
        <dbReference type="EMBL" id="KIV89612.1"/>
    </source>
</evidence>
<name>A0A0D1Z4B6_EXOME</name>
<dbReference type="OrthoDB" id="4413570at2759"/>
<protein>
    <submittedName>
        <fullName evidence="1">Uncharacterized protein</fullName>
    </submittedName>
</protein>
<dbReference type="VEuPathDB" id="FungiDB:PV10_06998"/>
<dbReference type="Proteomes" id="UP000054302">
    <property type="component" value="Unassembled WGS sequence"/>
</dbReference>
<keyword evidence="2" id="KW-1185">Reference proteome</keyword>
<reference evidence="1 2" key="1">
    <citation type="submission" date="2015-01" db="EMBL/GenBank/DDBJ databases">
        <title>The Genome Sequence of Exophiala mesophila CBS40295.</title>
        <authorList>
            <consortium name="The Broad Institute Genomics Platform"/>
            <person name="Cuomo C."/>
            <person name="de Hoog S."/>
            <person name="Gorbushina A."/>
            <person name="Stielow B."/>
            <person name="Teixiera M."/>
            <person name="Abouelleil A."/>
            <person name="Chapman S.B."/>
            <person name="Priest M."/>
            <person name="Young S.K."/>
            <person name="Wortman J."/>
            <person name="Nusbaum C."/>
            <person name="Birren B."/>
        </authorList>
    </citation>
    <scope>NUCLEOTIDE SEQUENCE [LARGE SCALE GENOMIC DNA]</scope>
    <source>
        <strain evidence="1 2">CBS 40295</strain>
    </source>
</reference>
<proteinExistence type="predicted"/>
<dbReference type="RefSeq" id="XP_016221186.1">
    <property type="nucleotide sequence ID" value="XM_016371854.1"/>
</dbReference>
<accession>A0A0D1Z4B6</accession>
<dbReference type="AlphaFoldDB" id="A0A0D1Z4B6"/>
<dbReference type="OMA" id="MYPYLAR"/>
<evidence type="ECO:0000313" key="2">
    <source>
        <dbReference type="Proteomes" id="UP000054302"/>
    </source>
</evidence>
<dbReference type="EMBL" id="KN847524">
    <property type="protein sequence ID" value="KIV89612.1"/>
    <property type="molecule type" value="Genomic_DNA"/>
</dbReference>
<organism evidence="1 2">
    <name type="scientific">Exophiala mesophila</name>
    <name type="common">Black yeast-like fungus</name>
    <dbReference type="NCBI Taxonomy" id="212818"/>
    <lineage>
        <taxon>Eukaryota</taxon>
        <taxon>Fungi</taxon>
        <taxon>Dikarya</taxon>
        <taxon>Ascomycota</taxon>
        <taxon>Pezizomycotina</taxon>
        <taxon>Eurotiomycetes</taxon>
        <taxon>Chaetothyriomycetidae</taxon>
        <taxon>Chaetothyriales</taxon>
        <taxon>Herpotrichiellaceae</taxon>
        <taxon>Exophiala</taxon>
    </lineage>
</organism>
<dbReference type="HOGENOM" id="CLU_1686582_0_0_1"/>